<evidence type="ECO:0008006" key="11">
    <source>
        <dbReference type="Google" id="ProtNLM"/>
    </source>
</evidence>
<keyword evidence="3 8" id="KW-0812">Transmembrane</keyword>
<accession>A0A315WDH5</accession>
<feature type="region of interest" description="Disordered" evidence="7">
    <location>
        <begin position="400"/>
        <end position="503"/>
    </location>
</feature>
<evidence type="ECO:0000256" key="1">
    <source>
        <dbReference type="ARBA" id="ARBA00004141"/>
    </source>
</evidence>
<evidence type="ECO:0000256" key="7">
    <source>
        <dbReference type="SAM" id="MobiDB-lite"/>
    </source>
</evidence>
<feature type="transmembrane region" description="Helical" evidence="8">
    <location>
        <begin position="705"/>
        <end position="724"/>
    </location>
</feature>
<name>A0A315WDH5_GAMAF</name>
<keyword evidence="5 8" id="KW-0472">Membrane</keyword>
<feature type="transmembrane region" description="Helical" evidence="8">
    <location>
        <begin position="679"/>
        <end position="699"/>
    </location>
</feature>
<feature type="transmembrane region" description="Helical" evidence="8">
    <location>
        <begin position="596"/>
        <end position="617"/>
    </location>
</feature>
<dbReference type="InterPro" id="IPR036259">
    <property type="entry name" value="MFS_trans_sf"/>
</dbReference>
<gene>
    <name evidence="9" type="ORF">CCH79_00007678</name>
</gene>
<dbReference type="PANTHER" id="PTHR19432:SF7">
    <property type="entry name" value="SOLUTE CARRIER FAMILY 45 MEMBER 4"/>
    <property type="match status" value="1"/>
</dbReference>
<feature type="transmembrane region" description="Helical" evidence="8">
    <location>
        <begin position="229"/>
        <end position="248"/>
    </location>
</feature>
<keyword evidence="10" id="KW-1185">Reference proteome</keyword>
<dbReference type="GO" id="GO:0016020">
    <property type="term" value="C:membrane"/>
    <property type="evidence" value="ECO:0007669"/>
    <property type="project" value="UniProtKB-SubCell"/>
</dbReference>
<evidence type="ECO:0000256" key="3">
    <source>
        <dbReference type="ARBA" id="ARBA00022692"/>
    </source>
</evidence>
<evidence type="ECO:0000313" key="10">
    <source>
        <dbReference type="Proteomes" id="UP000250572"/>
    </source>
</evidence>
<dbReference type="SUPFAM" id="SSF103473">
    <property type="entry name" value="MFS general substrate transporter"/>
    <property type="match status" value="1"/>
</dbReference>
<dbReference type="AlphaFoldDB" id="A0A315WDH5"/>
<comment type="similarity">
    <text evidence="6">Belongs to the glycoside-pentoside-hexuronide (GPH) cation symporter transporter (TC 2.A.2) family.</text>
</comment>
<feature type="transmembrane region" description="Helical" evidence="8">
    <location>
        <begin position="104"/>
        <end position="127"/>
    </location>
</feature>
<protein>
    <recommendedName>
        <fullName evidence="11">Solute carrier family 45 member 4b</fullName>
    </recommendedName>
</protein>
<sequence length="778" mass="85185">MKSDQIEMGGEDEEHKALDLPDDRKPNRVMKDNKSEDEEEEGKAVQIPRYRWVMHSAVMFGREFCYAMETALVTPVLLQIGKQYCLSESHTPVLPYYLSLPEQYYSLTWFLSPILGLLFTPLIGSASDRCTLRWGRRRPFILALCTGVLIGVALFLNGSLIGKTESQTKSPLCKDYSLSIGDCPNTKRQPIGIVLTVVGVVVLDFCADASEGPIRAYLLDVADADEQDIALNIHGLSAGLGGAVGYMLGGLDWTGTALGRAFRSQEQVLFLFAGVIFIISVTLHMLSIPERTFSSANQLKDGKDDESTSQLSVKLPGSTRPCLIAVAEEDAVAPPSCQEEKEMHPKEAEMDFLAVDRVRSKSDSVLAMPDATIELDSDLHLDRQIFLPEVPLLPEDLDNAFKPSDTGMELSSPTNDPASHTNGGEFVEPTNTDVPQIKDPTNGHLSVPQASSASENSHVRWHELTANGNSAGLPSSQALNTGKGHTSTKPGTRTGNSSRQHPATFYRQPSFTFSYYGRVALQRYRLRRTRLTGPRPITTSCSLTDLRGIRGPVHRRKRQLSASSLSSDGSSSVGEMERGTTVKLLWLSMFKMPKQLWRLCVCHLLTWFSIIAEAVFYTDFMGQVIFHGNPKAPGNSTELQDYHRGVQMGCWGLVVYAATAAVCSAILQKSLDKFDLSIRVIYVVGTLGFTIGTAIMAIFPNVYVAMVMISTMGIISMSISYCPYALLGQYHEIKEVYISQILVASALGSVVEAVDSVRVIPVVASGGSFLGFLTACFL</sequence>
<comment type="subcellular location">
    <subcellularLocation>
        <location evidence="1">Membrane</location>
        <topology evidence="1">Multi-pass membrane protein</topology>
    </subcellularLocation>
</comment>
<feature type="compositionally biased region" description="Polar residues" evidence="7">
    <location>
        <begin position="466"/>
        <end position="503"/>
    </location>
</feature>
<feature type="compositionally biased region" description="Basic and acidic residues" evidence="7">
    <location>
        <begin position="13"/>
        <end position="34"/>
    </location>
</feature>
<dbReference type="Gene3D" id="1.20.1250.20">
    <property type="entry name" value="MFS general substrate transporter like domains"/>
    <property type="match status" value="1"/>
</dbReference>
<evidence type="ECO:0000256" key="4">
    <source>
        <dbReference type="ARBA" id="ARBA00022989"/>
    </source>
</evidence>
<dbReference type="GO" id="GO:0008506">
    <property type="term" value="F:sucrose:proton symporter activity"/>
    <property type="evidence" value="ECO:0007669"/>
    <property type="project" value="TreeGrafter"/>
</dbReference>
<dbReference type="Pfam" id="PF07690">
    <property type="entry name" value="MFS_1"/>
    <property type="match status" value="1"/>
</dbReference>
<keyword evidence="2" id="KW-0813">Transport</keyword>
<dbReference type="EMBL" id="NHOQ01000034">
    <property type="protein sequence ID" value="PWA33518.1"/>
    <property type="molecule type" value="Genomic_DNA"/>
</dbReference>
<reference evidence="9 10" key="1">
    <citation type="journal article" date="2018" name="G3 (Bethesda)">
        <title>A High-Quality Reference Genome for the Invasive Mosquitofish Gambusia affinis Using a Chicago Library.</title>
        <authorList>
            <person name="Hoffberg S.L."/>
            <person name="Troendle N.J."/>
            <person name="Glenn T.C."/>
            <person name="Mahmud O."/>
            <person name="Louha S."/>
            <person name="Chalopin D."/>
            <person name="Bennetzen J.L."/>
            <person name="Mauricio R."/>
        </authorList>
    </citation>
    <scope>NUCLEOTIDE SEQUENCE [LARGE SCALE GENOMIC DNA]</scope>
    <source>
        <strain evidence="9">NE01/NJP1002.9</strain>
        <tissue evidence="9">Muscle</tissue>
    </source>
</reference>
<feature type="region of interest" description="Disordered" evidence="7">
    <location>
        <begin position="1"/>
        <end position="42"/>
    </location>
</feature>
<comment type="caution">
    <text evidence="9">The sequence shown here is derived from an EMBL/GenBank/DDBJ whole genome shotgun (WGS) entry which is preliminary data.</text>
</comment>
<feature type="compositionally biased region" description="Polar residues" evidence="7">
    <location>
        <begin position="409"/>
        <end position="422"/>
    </location>
</feature>
<evidence type="ECO:0000256" key="2">
    <source>
        <dbReference type="ARBA" id="ARBA00022448"/>
    </source>
</evidence>
<dbReference type="PANTHER" id="PTHR19432">
    <property type="entry name" value="SUGAR TRANSPORTER"/>
    <property type="match status" value="1"/>
</dbReference>
<keyword evidence="4 8" id="KW-1133">Transmembrane helix</keyword>
<evidence type="ECO:0000256" key="5">
    <source>
        <dbReference type="ARBA" id="ARBA00023136"/>
    </source>
</evidence>
<feature type="transmembrane region" description="Helical" evidence="8">
    <location>
        <begin position="191"/>
        <end position="209"/>
    </location>
</feature>
<feature type="transmembrane region" description="Helical" evidence="8">
    <location>
        <begin position="139"/>
        <end position="161"/>
    </location>
</feature>
<feature type="transmembrane region" description="Helical" evidence="8">
    <location>
        <begin position="646"/>
        <end position="667"/>
    </location>
</feature>
<evidence type="ECO:0000256" key="8">
    <source>
        <dbReference type="SAM" id="Phobius"/>
    </source>
</evidence>
<evidence type="ECO:0000313" key="9">
    <source>
        <dbReference type="EMBL" id="PWA33518.1"/>
    </source>
</evidence>
<dbReference type="Proteomes" id="UP000250572">
    <property type="component" value="Unassembled WGS sequence"/>
</dbReference>
<organism evidence="9 10">
    <name type="scientific">Gambusia affinis</name>
    <name type="common">Western mosquitofish</name>
    <name type="synonym">Heterandria affinis</name>
    <dbReference type="NCBI Taxonomy" id="33528"/>
    <lineage>
        <taxon>Eukaryota</taxon>
        <taxon>Metazoa</taxon>
        <taxon>Chordata</taxon>
        <taxon>Craniata</taxon>
        <taxon>Vertebrata</taxon>
        <taxon>Euteleostomi</taxon>
        <taxon>Actinopterygii</taxon>
        <taxon>Neopterygii</taxon>
        <taxon>Teleostei</taxon>
        <taxon>Neoteleostei</taxon>
        <taxon>Acanthomorphata</taxon>
        <taxon>Ovalentaria</taxon>
        <taxon>Atherinomorphae</taxon>
        <taxon>Cyprinodontiformes</taxon>
        <taxon>Poeciliidae</taxon>
        <taxon>Poeciliinae</taxon>
        <taxon>Gambusia</taxon>
    </lineage>
</organism>
<feature type="non-terminal residue" evidence="9">
    <location>
        <position position="778"/>
    </location>
</feature>
<feature type="transmembrane region" description="Helical" evidence="8">
    <location>
        <begin position="268"/>
        <end position="286"/>
    </location>
</feature>
<proteinExistence type="inferred from homology"/>
<dbReference type="InterPro" id="IPR011701">
    <property type="entry name" value="MFS"/>
</dbReference>
<evidence type="ECO:0000256" key="6">
    <source>
        <dbReference type="ARBA" id="ARBA00038193"/>
    </source>
</evidence>